<keyword evidence="2" id="KW-0732">Signal</keyword>
<organism evidence="3 4">
    <name type="scientific">Lysobacter dokdonensis DS-58</name>
    <dbReference type="NCBI Taxonomy" id="1300345"/>
    <lineage>
        <taxon>Bacteria</taxon>
        <taxon>Pseudomonadati</taxon>
        <taxon>Pseudomonadota</taxon>
        <taxon>Gammaproteobacteria</taxon>
        <taxon>Lysobacterales</taxon>
        <taxon>Lysobacteraceae</taxon>
        <taxon>Noviluteimonas</taxon>
    </lineage>
</organism>
<dbReference type="PATRIC" id="fig|1300345.3.peg.1248"/>
<feature type="region of interest" description="Disordered" evidence="1">
    <location>
        <begin position="312"/>
        <end position="333"/>
    </location>
</feature>
<comment type="caution">
    <text evidence="3">The sequence shown here is derived from an EMBL/GenBank/DDBJ whole genome shotgun (WGS) entry which is preliminary data.</text>
</comment>
<evidence type="ECO:0000256" key="1">
    <source>
        <dbReference type="SAM" id="MobiDB-lite"/>
    </source>
</evidence>
<dbReference type="OrthoDB" id="5983225at2"/>
<evidence type="ECO:0000313" key="4">
    <source>
        <dbReference type="Proteomes" id="UP000030518"/>
    </source>
</evidence>
<evidence type="ECO:0000313" key="3">
    <source>
        <dbReference type="EMBL" id="KGQ19744.1"/>
    </source>
</evidence>
<accession>A0A0A2X3F4</accession>
<evidence type="ECO:0000256" key="2">
    <source>
        <dbReference type="SAM" id="SignalP"/>
    </source>
</evidence>
<protein>
    <submittedName>
        <fullName evidence="3">Uncharacterized protein</fullName>
    </submittedName>
</protein>
<sequence>MLARVCLAFGLAVSSFAVFAGGIPFITKPVAPDLVVEVSQPQQEIAVDVPESNAGAAGMQFGLLGALVGSVVESAIENSAAKKAESTVAPIRDVLIGYDFNARLEAQLRAKLPSEGLSNAPQFLFLSPAALAERAEKNAPRAAKALVLTPRYAMDNTLATLSVSITAQVIERDVSPRGKFRDFVRFTRVYKFNMPLDAASETNAKQWVDLGKPTLTALLDQGIAQSIDMLVFDFSDAGRAQWEQPNRGMETTLKGRRYHGMTLKSEPDFVWARTGKKLAQTIQGYQIVTGPISVDAPAADAPAVVAVPAAPAANDAQPVEAPAASPAAAGGSQ</sequence>
<feature type="signal peptide" evidence="2">
    <location>
        <begin position="1"/>
        <end position="20"/>
    </location>
</feature>
<dbReference type="Proteomes" id="UP000030518">
    <property type="component" value="Unassembled WGS sequence"/>
</dbReference>
<reference evidence="3 4" key="1">
    <citation type="submission" date="2014-09" db="EMBL/GenBank/DDBJ databases">
        <title>Genome sequences of Lysobacter dokdonensis DS-58.</title>
        <authorList>
            <person name="Kim J.F."/>
            <person name="Kwak M.-J."/>
        </authorList>
    </citation>
    <scope>NUCLEOTIDE SEQUENCE [LARGE SCALE GENOMIC DNA]</scope>
    <source>
        <strain evidence="3 4">DS-58</strain>
    </source>
</reference>
<feature type="chain" id="PRO_5002007844" evidence="2">
    <location>
        <begin position="21"/>
        <end position="333"/>
    </location>
</feature>
<dbReference type="EMBL" id="JRKJ01000006">
    <property type="protein sequence ID" value="KGQ19744.1"/>
    <property type="molecule type" value="Genomic_DNA"/>
</dbReference>
<dbReference type="RefSeq" id="WP_036167498.1">
    <property type="nucleotide sequence ID" value="NZ_JRKJ01000006.1"/>
</dbReference>
<name>A0A0A2X3F4_9GAMM</name>
<proteinExistence type="predicted"/>
<dbReference type="AlphaFoldDB" id="A0A0A2X3F4"/>
<keyword evidence="4" id="KW-1185">Reference proteome</keyword>
<gene>
    <name evidence="3" type="ORF">LF41_2686</name>
</gene>